<dbReference type="AlphaFoldDB" id="A0A9D1LYG5"/>
<proteinExistence type="predicted"/>
<gene>
    <name evidence="1" type="ORF">IAD22_04225</name>
</gene>
<evidence type="ECO:0000313" key="2">
    <source>
        <dbReference type="Proteomes" id="UP000824118"/>
    </source>
</evidence>
<evidence type="ECO:0000313" key="1">
    <source>
        <dbReference type="EMBL" id="HIU50201.1"/>
    </source>
</evidence>
<dbReference type="Proteomes" id="UP000824118">
    <property type="component" value="Unassembled WGS sequence"/>
</dbReference>
<accession>A0A9D1LYG5</accession>
<reference evidence="1" key="1">
    <citation type="submission" date="2020-10" db="EMBL/GenBank/DDBJ databases">
        <authorList>
            <person name="Gilroy R."/>
        </authorList>
    </citation>
    <scope>NUCLEOTIDE SEQUENCE</scope>
    <source>
        <strain evidence="1">ChiGjej1B1-1684</strain>
    </source>
</reference>
<dbReference type="EMBL" id="DVNG01000060">
    <property type="protein sequence ID" value="HIU50201.1"/>
    <property type="molecule type" value="Genomic_DNA"/>
</dbReference>
<comment type="caution">
    <text evidence="1">The sequence shown here is derived from an EMBL/GenBank/DDBJ whole genome shotgun (WGS) entry which is preliminary data.</text>
</comment>
<protein>
    <submittedName>
        <fullName evidence="1">Uncharacterized protein</fullName>
    </submittedName>
</protein>
<organism evidence="1 2">
    <name type="scientific">Candidatus Limousia pullorum</name>
    <dbReference type="NCBI Taxonomy" id="2840860"/>
    <lineage>
        <taxon>Bacteria</taxon>
        <taxon>Bacillati</taxon>
        <taxon>Bacillota</taxon>
        <taxon>Clostridia</taxon>
        <taxon>Eubacteriales</taxon>
        <taxon>Oscillospiraceae</taxon>
        <taxon>Oscillospiraceae incertae sedis</taxon>
        <taxon>Candidatus Limousia</taxon>
    </lineage>
</organism>
<reference evidence="1" key="2">
    <citation type="journal article" date="2021" name="PeerJ">
        <title>Extensive microbial diversity within the chicken gut microbiome revealed by metagenomics and culture.</title>
        <authorList>
            <person name="Gilroy R."/>
            <person name="Ravi A."/>
            <person name="Getino M."/>
            <person name="Pursley I."/>
            <person name="Horton D.L."/>
            <person name="Alikhan N.F."/>
            <person name="Baker D."/>
            <person name="Gharbi K."/>
            <person name="Hall N."/>
            <person name="Watson M."/>
            <person name="Adriaenssens E.M."/>
            <person name="Foster-Nyarko E."/>
            <person name="Jarju S."/>
            <person name="Secka A."/>
            <person name="Antonio M."/>
            <person name="Oren A."/>
            <person name="Chaudhuri R.R."/>
            <person name="La Ragione R."/>
            <person name="Hildebrand F."/>
            <person name="Pallen M.J."/>
        </authorList>
    </citation>
    <scope>NUCLEOTIDE SEQUENCE</scope>
    <source>
        <strain evidence="1">ChiGjej1B1-1684</strain>
    </source>
</reference>
<name>A0A9D1LYG5_9FIRM</name>
<sequence>MGSTNKTEYLGLSGWVHSDTPKMIDFATDNEIVDSVLGEHINDSKIHLSEEDRALLGGSITSILMAGNGSTSRTVTLSSAPKMVQIFLKNAPPASWNSEKSCMVVNSAFVLQKGVSTGGASLTDKSLVLTNSSAPSNGIMYNLNEEYGQYVIICYS</sequence>